<comment type="caution">
    <text evidence="2">The sequence shown here is derived from an EMBL/GenBank/DDBJ whole genome shotgun (WGS) entry which is preliminary data.</text>
</comment>
<dbReference type="Proteomes" id="UP001283341">
    <property type="component" value="Unassembled WGS sequence"/>
</dbReference>
<keyword evidence="3" id="KW-1185">Reference proteome</keyword>
<accession>A0AAE0MAX0</accession>
<dbReference type="EMBL" id="JAUEDM010000002">
    <property type="protein sequence ID" value="KAK3324948.1"/>
    <property type="molecule type" value="Genomic_DNA"/>
</dbReference>
<proteinExistence type="predicted"/>
<evidence type="ECO:0000313" key="3">
    <source>
        <dbReference type="Proteomes" id="UP001283341"/>
    </source>
</evidence>
<feature type="region of interest" description="Disordered" evidence="1">
    <location>
        <begin position="14"/>
        <end position="39"/>
    </location>
</feature>
<organism evidence="2 3">
    <name type="scientific">Apodospora peruviana</name>
    <dbReference type="NCBI Taxonomy" id="516989"/>
    <lineage>
        <taxon>Eukaryota</taxon>
        <taxon>Fungi</taxon>
        <taxon>Dikarya</taxon>
        <taxon>Ascomycota</taxon>
        <taxon>Pezizomycotina</taxon>
        <taxon>Sordariomycetes</taxon>
        <taxon>Sordariomycetidae</taxon>
        <taxon>Sordariales</taxon>
        <taxon>Lasiosphaeriaceae</taxon>
        <taxon>Apodospora</taxon>
    </lineage>
</organism>
<evidence type="ECO:0000313" key="2">
    <source>
        <dbReference type="EMBL" id="KAK3324948.1"/>
    </source>
</evidence>
<gene>
    <name evidence="2" type="ORF">B0H66DRAFT_529002</name>
</gene>
<dbReference type="AlphaFoldDB" id="A0AAE0MAX0"/>
<reference evidence="2" key="1">
    <citation type="journal article" date="2023" name="Mol. Phylogenet. Evol.">
        <title>Genome-scale phylogeny and comparative genomics of the fungal order Sordariales.</title>
        <authorList>
            <person name="Hensen N."/>
            <person name="Bonometti L."/>
            <person name="Westerberg I."/>
            <person name="Brannstrom I.O."/>
            <person name="Guillou S."/>
            <person name="Cros-Aarteil S."/>
            <person name="Calhoun S."/>
            <person name="Haridas S."/>
            <person name="Kuo A."/>
            <person name="Mondo S."/>
            <person name="Pangilinan J."/>
            <person name="Riley R."/>
            <person name="LaButti K."/>
            <person name="Andreopoulos B."/>
            <person name="Lipzen A."/>
            <person name="Chen C."/>
            <person name="Yan M."/>
            <person name="Daum C."/>
            <person name="Ng V."/>
            <person name="Clum A."/>
            <person name="Steindorff A."/>
            <person name="Ohm R.A."/>
            <person name="Martin F."/>
            <person name="Silar P."/>
            <person name="Natvig D.O."/>
            <person name="Lalanne C."/>
            <person name="Gautier V."/>
            <person name="Ament-Velasquez S.L."/>
            <person name="Kruys A."/>
            <person name="Hutchinson M.I."/>
            <person name="Powell A.J."/>
            <person name="Barry K."/>
            <person name="Miller A.N."/>
            <person name="Grigoriev I.V."/>
            <person name="Debuchy R."/>
            <person name="Gladieux P."/>
            <person name="Hiltunen Thoren M."/>
            <person name="Johannesson H."/>
        </authorList>
    </citation>
    <scope>NUCLEOTIDE SEQUENCE</scope>
    <source>
        <strain evidence="2">CBS 118394</strain>
    </source>
</reference>
<name>A0AAE0MAX0_9PEZI</name>
<sequence>MSFFPEIVEGLTEDAGEAFGDDAAGAGAEAGEAAEGANAASEAIDSTIIDGIDGAGEEVEGGGTIEQETQEGMKESQEEVKDVVEKLEKGEAGAAEDAKALEDKLAKGTKDPWANAKKFGKFVGGELAKGALMAVGMQAAQIALAKLLPLLGVGPGAGNNSGPSGGAATAADDPRVKMIQAINQAGKILQDALNTWLKWQAANYANRESYGNISVEGMDIQLFQVLQNKVASLGDQRDKLAPLLKTVQQTKTLDAVKALLTADIAYAQAVVDTSNQISAHMTAMTDAGLPTKAADVQAAYSILVAANT</sequence>
<evidence type="ECO:0000256" key="1">
    <source>
        <dbReference type="SAM" id="MobiDB-lite"/>
    </source>
</evidence>
<reference evidence="2" key="2">
    <citation type="submission" date="2023-06" db="EMBL/GenBank/DDBJ databases">
        <authorList>
            <consortium name="Lawrence Berkeley National Laboratory"/>
            <person name="Haridas S."/>
            <person name="Hensen N."/>
            <person name="Bonometti L."/>
            <person name="Westerberg I."/>
            <person name="Brannstrom I.O."/>
            <person name="Guillou S."/>
            <person name="Cros-Aarteil S."/>
            <person name="Calhoun S."/>
            <person name="Kuo A."/>
            <person name="Mondo S."/>
            <person name="Pangilinan J."/>
            <person name="Riley R."/>
            <person name="Labutti K."/>
            <person name="Andreopoulos B."/>
            <person name="Lipzen A."/>
            <person name="Chen C."/>
            <person name="Yanf M."/>
            <person name="Daum C."/>
            <person name="Ng V."/>
            <person name="Clum A."/>
            <person name="Steindorff A."/>
            <person name="Ohm R."/>
            <person name="Martin F."/>
            <person name="Silar P."/>
            <person name="Natvig D."/>
            <person name="Lalanne C."/>
            <person name="Gautier V."/>
            <person name="Ament-Velasquez S.L."/>
            <person name="Kruys A."/>
            <person name="Hutchinson M.I."/>
            <person name="Powell A.J."/>
            <person name="Barry K."/>
            <person name="Miller A.N."/>
            <person name="Grigoriev I.V."/>
            <person name="Debuchy R."/>
            <person name="Gladieux P."/>
            <person name="Thoren M.H."/>
            <person name="Johannesson H."/>
        </authorList>
    </citation>
    <scope>NUCLEOTIDE SEQUENCE</scope>
    <source>
        <strain evidence="2">CBS 118394</strain>
    </source>
</reference>
<feature type="compositionally biased region" description="Low complexity" evidence="1">
    <location>
        <begin position="21"/>
        <end position="39"/>
    </location>
</feature>
<protein>
    <submittedName>
        <fullName evidence="2">Uncharacterized protein</fullName>
    </submittedName>
</protein>